<keyword evidence="2" id="KW-1185">Reference proteome</keyword>
<name>L7KPI9_9ACTN</name>
<dbReference type="EMBL" id="BANR01000015">
    <property type="protein sequence ID" value="GAC49618.1"/>
    <property type="molecule type" value="Genomic_DNA"/>
</dbReference>
<reference evidence="1 2" key="1">
    <citation type="submission" date="2012-12" db="EMBL/GenBank/DDBJ databases">
        <title>Whole genome shotgun sequence of Gordonia aichiensis NBRC 108223.</title>
        <authorList>
            <person name="Isaki-Nakamura S."/>
            <person name="Hosoyama A."/>
            <person name="Tsuchikane K."/>
            <person name="Ando Y."/>
            <person name="Baba S."/>
            <person name="Ohji S."/>
            <person name="Hamada M."/>
            <person name="Tamura T."/>
            <person name="Yamazoe A."/>
            <person name="Yamazaki S."/>
            <person name="Fujita N."/>
        </authorList>
    </citation>
    <scope>NUCLEOTIDE SEQUENCE [LARGE SCALE GENOMIC DNA]</scope>
    <source>
        <strain evidence="1 2">NBRC 108223</strain>
    </source>
</reference>
<evidence type="ECO:0008006" key="3">
    <source>
        <dbReference type="Google" id="ProtNLM"/>
    </source>
</evidence>
<dbReference type="Proteomes" id="UP000010988">
    <property type="component" value="Unassembled WGS sequence"/>
</dbReference>
<dbReference type="AlphaFoldDB" id="L7KPI9"/>
<comment type="caution">
    <text evidence="1">The sequence shown here is derived from an EMBL/GenBank/DDBJ whole genome shotgun (WGS) entry which is preliminary data.</text>
</comment>
<evidence type="ECO:0000313" key="2">
    <source>
        <dbReference type="Proteomes" id="UP000010988"/>
    </source>
</evidence>
<proteinExistence type="predicted"/>
<dbReference type="eggNOG" id="COG4584">
    <property type="taxonomic scope" value="Bacteria"/>
</dbReference>
<protein>
    <recommendedName>
        <fullName evidence="3">Transposase</fullName>
    </recommendedName>
</protein>
<evidence type="ECO:0000313" key="1">
    <source>
        <dbReference type="EMBL" id="GAC49618.1"/>
    </source>
</evidence>
<accession>L7KPI9</accession>
<gene>
    <name evidence="1" type="ORF">GOACH_15_01110</name>
</gene>
<organism evidence="1 2">
    <name type="scientific">Gordonia aichiensis NBRC 108223</name>
    <dbReference type="NCBI Taxonomy" id="1220583"/>
    <lineage>
        <taxon>Bacteria</taxon>
        <taxon>Bacillati</taxon>
        <taxon>Actinomycetota</taxon>
        <taxon>Actinomycetes</taxon>
        <taxon>Mycobacteriales</taxon>
        <taxon>Gordoniaceae</taxon>
        <taxon>Gordonia</taxon>
    </lineage>
</organism>
<sequence>MGYREVAVEEIREVLRLWLGLAVGLPSPGLRTIAAHAGVDRKTVRHYLAAAQAAG</sequence>